<evidence type="ECO:0000256" key="1">
    <source>
        <dbReference type="ARBA" id="ARBA00001210"/>
    </source>
</evidence>
<reference evidence="7" key="1">
    <citation type="journal article" date="2016" name="Front. Microbiol.">
        <title>Genome Sequence of the Piezophilic, Mesophilic Sulfate-Reducing Bacterium Desulfovibrio indicus J2T.</title>
        <authorList>
            <person name="Cao J."/>
            <person name="Maignien L."/>
            <person name="Shao Z."/>
            <person name="Alain K."/>
            <person name="Jebbar M."/>
        </authorList>
    </citation>
    <scope>NUCLEOTIDE SEQUENCE</scope>
    <source>
        <strain evidence="7">DSM 16372</strain>
    </source>
</reference>
<dbReference type="HAMAP" id="MF_01883">
    <property type="entry name" value="MdcB"/>
    <property type="match status" value="1"/>
</dbReference>
<dbReference type="AlphaFoldDB" id="A0AAV4ZEX3"/>
<dbReference type="PANTHER" id="PTHR30201">
    <property type="entry name" value="TRIPHOSPHORIBOSYL-DEPHOSPHO-COA SYNTHASE"/>
    <property type="match status" value="1"/>
</dbReference>
<keyword evidence="3 5" id="KW-0547">Nucleotide-binding</keyword>
<feature type="compositionally biased region" description="Gly residues" evidence="6">
    <location>
        <begin position="13"/>
        <end position="26"/>
    </location>
</feature>
<feature type="compositionally biased region" description="Pro residues" evidence="6">
    <location>
        <begin position="1"/>
        <end position="10"/>
    </location>
</feature>
<evidence type="ECO:0000313" key="8">
    <source>
        <dbReference type="Proteomes" id="UP001055247"/>
    </source>
</evidence>
<feature type="region of interest" description="Disordered" evidence="6">
    <location>
        <begin position="49"/>
        <end position="72"/>
    </location>
</feature>
<gene>
    <name evidence="7" type="primary">mdcB_1</name>
    <name evidence="5" type="synonym">mdcB</name>
    <name evidence="7" type="ORF">BHAOGJBA_0158</name>
</gene>
<comment type="function">
    <text evidence="5">Involved in the formation of 2-(5''-phosphoribosyl)-3'-dephosphocoenzyme-A, the prosthetic group of the acyl-carrier protein of the malonate decarboxylase.</text>
</comment>
<dbReference type="InterPro" id="IPR017555">
    <property type="entry name" value="TriPribosyl-deP-CoA_syn"/>
</dbReference>
<dbReference type="GO" id="GO:0005524">
    <property type="term" value="F:ATP binding"/>
    <property type="evidence" value="ECO:0007669"/>
    <property type="project" value="UniProtKB-KW"/>
</dbReference>
<comment type="catalytic activity">
    <reaction evidence="1 5">
        <text>3'-dephospho-CoA + ATP = 2'-(5''-triphospho-alpha-D-ribosyl)-3'-dephospho-CoA + adenine</text>
        <dbReference type="Rhea" id="RHEA:15117"/>
        <dbReference type="ChEBI" id="CHEBI:16708"/>
        <dbReference type="ChEBI" id="CHEBI:30616"/>
        <dbReference type="ChEBI" id="CHEBI:57328"/>
        <dbReference type="ChEBI" id="CHEBI:61378"/>
        <dbReference type="EC" id="2.4.2.52"/>
    </reaction>
</comment>
<dbReference type="EC" id="2.4.2.52" evidence="5"/>
<dbReference type="Gene3D" id="1.10.4200.10">
    <property type="entry name" value="Triphosphoribosyl-dephospho-CoA protein"/>
    <property type="match status" value="2"/>
</dbReference>
<accession>A0AAV4ZEX3</accession>
<keyword evidence="2 5" id="KW-0808">Transferase</keyword>
<protein>
    <recommendedName>
        <fullName evidence="5">Probable 2-(5''-triphosphoribosyl)-3'-dephosphocoenzyme-A synthase</fullName>
        <shortName evidence="5">2-(5''-triphosphoribosyl)-3'-dephospho-CoA synthase</shortName>
        <ecNumber evidence="5">2.4.2.52</ecNumber>
    </recommendedName>
</protein>
<comment type="similarity">
    <text evidence="5">Belongs to the CitG/MdcB family.</text>
</comment>
<organism evidence="7 8">
    <name type="scientific">Methylobacterium hispanicum</name>
    <dbReference type="NCBI Taxonomy" id="270350"/>
    <lineage>
        <taxon>Bacteria</taxon>
        <taxon>Pseudomonadati</taxon>
        <taxon>Pseudomonadota</taxon>
        <taxon>Alphaproteobacteria</taxon>
        <taxon>Hyphomicrobiales</taxon>
        <taxon>Methylobacteriaceae</taxon>
        <taxon>Methylobacterium</taxon>
    </lineage>
</organism>
<evidence type="ECO:0000256" key="6">
    <source>
        <dbReference type="SAM" id="MobiDB-lite"/>
    </source>
</evidence>
<keyword evidence="4 5" id="KW-0067">ATP-binding</keyword>
<sequence length="345" mass="34518">MTGAPSPSPSPLCGGGWAGRKAGSGEGNPASGREAALTLGPARSCTVVPLSAGLRPDTPASQGTLPRRGGRGAVAPSAHLAALAVAALRLELDTYPKPGLVSRVDSGSHADMDAATFAASASALEPHFAALARAGAAGLAMPALRRIGLEAEAAMRAATGGVNTHRGAIFGLGLLAAAAGALGPGPLPAGALGAHVRERHAAGILGGPELLHAPGARARRRHRIGGAPAEAAAGFPTLYRVGLPALRRARALRPSDANAARVGCCLALVAALEDTNLLHRGGEGGYRFARDAAARFDRAGGVARDDWFARAAALHRAFVARRLSPGGAADLLAMTLFVDALETGP</sequence>
<dbReference type="GO" id="GO:0051191">
    <property type="term" value="P:prosthetic group biosynthetic process"/>
    <property type="evidence" value="ECO:0007669"/>
    <property type="project" value="TreeGrafter"/>
</dbReference>
<evidence type="ECO:0000256" key="3">
    <source>
        <dbReference type="ARBA" id="ARBA00022741"/>
    </source>
</evidence>
<feature type="region of interest" description="Disordered" evidence="6">
    <location>
        <begin position="1"/>
        <end position="34"/>
    </location>
</feature>
<dbReference type="InterPro" id="IPR002736">
    <property type="entry name" value="CitG"/>
</dbReference>
<evidence type="ECO:0000256" key="5">
    <source>
        <dbReference type="HAMAP-Rule" id="MF_01883"/>
    </source>
</evidence>
<dbReference type="Proteomes" id="UP001055247">
    <property type="component" value="Unassembled WGS sequence"/>
</dbReference>
<comment type="caution">
    <text evidence="7">The sequence shown here is derived from an EMBL/GenBank/DDBJ whole genome shotgun (WGS) entry which is preliminary data.</text>
</comment>
<dbReference type="EMBL" id="BPQO01000001">
    <property type="protein sequence ID" value="GJD86664.1"/>
    <property type="molecule type" value="Genomic_DNA"/>
</dbReference>
<name>A0AAV4ZEX3_9HYPH</name>
<keyword evidence="8" id="KW-1185">Reference proteome</keyword>
<evidence type="ECO:0000256" key="2">
    <source>
        <dbReference type="ARBA" id="ARBA00022679"/>
    </source>
</evidence>
<proteinExistence type="inferred from homology"/>
<dbReference type="Pfam" id="PF01874">
    <property type="entry name" value="CitG"/>
    <property type="match status" value="1"/>
</dbReference>
<evidence type="ECO:0000313" key="7">
    <source>
        <dbReference type="EMBL" id="GJD86664.1"/>
    </source>
</evidence>
<reference evidence="7" key="2">
    <citation type="submission" date="2021-08" db="EMBL/GenBank/DDBJ databases">
        <authorList>
            <person name="Tani A."/>
            <person name="Ola A."/>
            <person name="Ogura Y."/>
            <person name="Katsura K."/>
            <person name="Hayashi T."/>
        </authorList>
    </citation>
    <scope>NUCLEOTIDE SEQUENCE</scope>
    <source>
        <strain evidence="7">DSM 16372</strain>
    </source>
</reference>
<dbReference type="GO" id="GO:0046917">
    <property type="term" value="F:triphosphoribosyl-dephospho-CoA synthase activity"/>
    <property type="evidence" value="ECO:0007669"/>
    <property type="project" value="UniProtKB-UniRule"/>
</dbReference>
<evidence type="ECO:0000256" key="4">
    <source>
        <dbReference type="ARBA" id="ARBA00022840"/>
    </source>
</evidence>
<dbReference type="PANTHER" id="PTHR30201:SF2">
    <property type="entry name" value="2-(5''-TRIPHOSPHORIBOSYL)-3'-DEPHOSPHOCOENZYME-A SYNTHASE"/>
    <property type="match status" value="1"/>
</dbReference>